<dbReference type="Pfam" id="PF01494">
    <property type="entry name" value="FAD_binding_3"/>
    <property type="match status" value="2"/>
</dbReference>
<reference evidence="6" key="1">
    <citation type="submission" date="2023-03" db="EMBL/GenBank/DDBJ databases">
        <title>Massive genome expansion in bonnet fungi (Mycena s.s.) driven by repeated elements and novel gene families across ecological guilds.</title>
        <authorList>
            <consortium name="Lawrence Berkeley National Laboratory"/>
            <person name="Harder C.B."/>
            <person name="Miyauchi S."/>
            <person name="Viragh M."/>
            <person name="Kuo A."/>
            <person name="Thoen E."/>
            <person name="Andreopoulos B."/>
            <person name="Lu D."/>
            <person name="Skrede I."/>
            <person name="Drula E."/>
            <person name="Henrissat B."/>
            <person name="Morin E."/>
            <person name="Kohler A."/>
            <person name="Barry K."/>
            <person name="LaButti K."/>
            <person name="Morin E."/>
            <person name="Salamov A."/>
            <person name="Lipzen A."/>
            <person name="Mereny Z."/>
            <person name="Hegedus B."/>
            <person name="Baldrian P."/>
            <person name="Stursova M."/>
            <person name="Weitz H."/>
            <person name="Taylor A."/>
            <person name="Grigoriev I.V."/>
            <person name="Nagy L.G."/>
            <person name="Martin F."/>
            <person name="Kauserud H."/>
        </authorList>
    </citation>
    <scope>NUCLEOTIDE SEQUENCE</scope>
    <source>
        <strain evidence="6">CBHHK188m</strain>
    </source>
</reference>
<proteinExistence type="predicted"/>
<accession>A0AAD7NXW0</accession>
<dbReference type="PRINTS" id="PR00420">
    <property type="entry name" value="RNGMNOXGNASE"/>
</dbReference>
<protein>
    <submittedName>
        <fullName evidence="6">Monooxygenase</fullName>
    </submittedName>
</protein>
<dbReference type="SUPFAM" id="SSF51905">
    <property type="entry name" value="FAD/NAD(P)-binding domain"/>
    <property type="match status" value="1"/>
</dbReference>
<evidence type="ECO:0000313" key="7">
    <source>
        <dbReference type="Proteomes" id="UP001215280"/>
    </source>
</evidence>
<keyword evidence="3" id="KW-0274">FAD</keyword>
<keyword evidence="6" id="KW-0503">Monooxygenase</keyword>
<dbReference type="InterPro" id="IPR038220">
    <property type="entry name" value="PHOX_C_sf"/>
</dbReference>
<dbReference type="PANTHER" id="PTHR43004">
    <property type="entry name" value="TRK SYSTEM POTASSIUM UPTAKE PROTEIN"/>
    <property type="match status" value="1"/>
</dbReference>
<dbReference type="GO" id="GO:0016709">
    <property type="term" value="F:oxidoreductase activity, acting on paired donors, with incorporation or reduction of molecular oxygen, NAD(P)H as one donor, and incorporation of one atom of oxygen"/>
    <property type="evidence" value="ECO:0007669"/>
    <property type="project" value="UniProtKB-ARBA"/>
</dbReference>
<gene>
    <name evidence="6" type="ORF">DFH07DRAFT_1030343</name>
</gene>
<evidence type="ECO:0000256" key="4">
    <source>
        <dbReference type="ARBA" id="ARBA00023002"/>
    </source>
</evidence>
<dbReference type="PANTHER" id="PTHR43004:SF19">
    <property type="entry name" value="BINDING MONOOXYGENASE, PUTATIVE (JCVI)-RELATED"/>
    <property type="match status" value="1"/>
</dbReference>
<evidence type="ECO:0000259" key="5">
    <source>
        <dbReference type="Pfam" id="PF01494"/>
    </source>
</evidence>
<evidence type="ECO:0000256" key="1">
    <source>
        <dbReference type="ARBA" id="ARBA00001974"/>
    </source>
</evidence>
<evidence type="ECO:0000313" key="6">
    <source>
        <dbReference type="EMBL" id="KAJ7779501.1"/>
    </source>
</evidence>
<feature type="domain" description="FAD-binding" evidence="5">
    <location>
        <begin position="7"/>
        <end position="206"/>
    </location>
</feature>
<dbReference type="Proteomes" id="UP001215280">
    <property type="component" value="Unassembled WGS sequence"/>
</dbReference>
<dbReference type="Gene3D" id="3.50.50.60">
    <property type="entry name" value="FAD/NAD(P)-binding domain"/>
    <property type="match status" value="1"/>
</dbReference>
<feature type="domain" description="FAD-binding" evidence="5">
    <location>
        <begin position="208"/>
        <end position="273"/>
    </location>
</feature>
<dbReference type="InterPro" id="IPR036188">
    <property type="entry name" value="FAD/NAD-bd_sf"/>
</dbReference>
<keyword evidence="7" id="KW-1185">Reference proteome</keyword>
<dbReference type="EMBL" id="JARJLG010000007">
    <property type="protein sequence ID" value="KAJ7779501.1"/>
    <property type="molecule type" value="Genomic_DNA"/>
</dbReference>
<dbReference type="AlphaFoldDB" id="A0AAD7NXW0"/>
<organism evidence="6 7">
    <name type="scientific">Mycena maculata</name>
    <dbReference type="NCBI Taxonomy" id="230809"/>
    <lineage>
        <taxon>Eukaryota</taxon>
        <taxon>Fungi</taxon>
        <taxon>Dikarya</taxon>
        <taxon>Basidiomycota</taxon>
        <taxon>Agaricomycotina</taxon>
        <taxon>Agaricomycetes</taxon>
        <taxon>Agaricomycetidae</taxon>
        <taxon>Agaricales</taxon>
        <taxon>Marasmiineae</taxon>
        <taxon>Mycenaceae</taxon>
        <taxon>Mycena</taxon>
    </lineage>
</organism>
<evidence type="ECO:0000256" key="2">
    <source>
        <dbReference type="ARBA" id="ARBA00022630"/>
    </source>
</evidence>
<dbReference type="GO" id="GO:0071949">
    <property type="term" value="F:FAD binding"/>
    <property type="evidence" value="ECO:0007669"/>
    <property type="project" value="InterPro"/>
</dbReference>
<dbReference type="Gene3D" id="3.40.30.20">
    <property type="match status" value="1"/>
</dbReference>
<comment type="cofactor">
    <cofactor evidence="1">
        <name>FAD</name>
        <dbReference type="ChEBI" id="CHEBI:57692"/>
    </cofactor>
</comment>
<comment type="caution">
    <text evidence="6">The sequence shown here is derived from an EMBL/GenBank/DDBJ whole genome shotgun (WGS) entry which is preliminary data.</text>
</comment>
<name>A0AAD7NXW0_9AGAR</name>
<keyword evidence="4" id="KW-0560">Oxidoreductase</keyword>
<sequence>MPLSHPSVLIAGAGPSGLVLALVLLQNGVSVRVIDKEPKHRIGSRRTAVQPRTLELYNILGVLSNIQKEGEFLPSMAKYNPGELKPASMSKIAEWVEPTPDTPHANVISISQERHEEILCNTLEKLGCTVDHGCELRPLEQFPGHVVAHITRTDAAGEQTEEHTKFDWLIGTDGVHSIVCHQLGLSFLGETRTEQHMALGDIVVEEGVSPEVFIAGDAVHCHSPTGGQGLNSCVQDVTNLGWKLALVHKDLAPEMLLDTYSEERVCVIAQMMKVTTDLYNASFDQLHRAGVAIQDALFLRGGDLNMLGVNYCGSSIISEDAAVAGNNAYSKAEGGCVQAAYRTPDMPGLIHVGSTDAPTTLFAIFRGSAHTVLLFGGVKAACAPVVDELARIPAEILQTVLVLQQGQQAAGEDSLFDAVLVDCEGHAYTGYGLQPHKLTIVMVRPDGVVGVVASDA</sequence>
<keyword evidence="2" id="KW-0285">Flavoprotein</keyword>
<dbReference type="InterPro" id="IPR002938">
    <property type="entry name" value="FAD-bd"/>
</dbReference>
<evidence type="ECO:0000256" key="3">
    <source>
        <dbReference type="ARBA" id="ARBA00022827"/>
    </source>
</evidence>
<dbReference type="InterPro" id="IPR050641">
    <property type="entry name" value="RIFMO-like"/>
</dbReference>